<organism evidence="5 6">
    <name type="scientific">Amanita muscaria (strain Koide BX008)</name>
    <dbReference type="NCBI Taxonomy" id="946122"/>
    <lineage>
        <taxon>Eukaryota</taxon>
        <taxon>Fungi</taxon>
        <taxon>Dikarya</taxon>
        <taxon>Basidiomycota</taxon>
        <taxon>Agaricomycotina</taxon>
        <taxon>Agaricomycetes</taxon>
        <taxon>Agaricomycetidae</taxon>
        <taxon>Agaricales</taxon>
        <taxon>Pluteineae</taxon>
        <taxon>Amanitaceae</taxon>
        <taxon>Amanita</taxon>
    </lineage>
</organism>
<feature type="region of interest" description="Disordered" evidence="3">
    <location>
        <begin position="93"/>
        <end position="141"/>
    </location>
</feature>
<dbReference type="InterPro" id="IPR036864">
    <property type="entry name" value="Zn2-C6_fun-type_DNA-bd_sf"/>
</dbReference>
<dbReference type="SUPFAM" id="SSF57701">
    <property type="entry name" value="Zn2/Cys6 DNA-binding domain"/>
    <property type="match status" value="1"/>
</dbReference>
<feature type="compositionally biased region" description="Low complexity" evidence="3">
    <location>
        <begin position="21"/>
        <end position="31"/>
    </location>
</feature>
<dbReference type="PROSITE" id="PS50048">
    <property type="entry name" value="ZN2_CY6_FUNGAL_2"/>
    <property type="match status" value="1"/>
</dbReference>
<comment type="subcellular location">
    <subcellularLocation>
        <location evidence="1">Nucleus</location>
    </subcellularLocation>
</comment>
<dbReference type="InParanoid" id="A0A0C2X0E3"/>
<dbReference type="SMART" id="SM00066">
    <property type="entry name" value="GAL4"/>
    <property type="match status" value="1"/>
</dbReference>
<protein>
    <recommendedName>
        <fullName evidence="4">Zn(2)-C6 fungal-type domain-containing protein</fullName>
    </recommendedName>
</protein>
<evidence type="ECO:0000256" key="3">
    <source>
        <dbReference type="SAM" id="MobiDB-lite"/>
    </source>
</evidence>
<gene>
    <name evidence="5" type="ORF">M378DRAFT_159357</name>
</gene>
<dbReference type="EMBL" id="KN818231">
    <property type="protein sequence ID" value="KIL67547.1"/>
    <property type="molecule type" value="Genomic_DNA"/>
</dbReference>
<evidence type="ECO:0000313" key="5">
    <source>
        <dbReference type="EMBL" id="KIL67547.1"/>
    </source>
</evidence>
<dbReference type="Proteomes" id="UP000054549">
    <property type="component" value="Unassembled WGS sequence"/>
</dbReference>
<dbReference type="STRING" id="946122.A0A0C2X0E3"/>
<dbReference type="InterPro" id="IPR021858">
    <property type="entry name" value="Fun_TF"/>
</dbReference>
<dbReference type="GO" id="GO:0005634">
    <property type="term" value="C:nucleus"/>
    <property type="evidence" value="ECO:0007669"/>
    <property type="project" value="UniProtKB-SubCell"/>
</dbReference>
<dbReference type="GO" id="GO:0000981">
    <property type="term" value="F:DNA-binding transcription factor activity, RNA polymerase II-specific"/>
    <property type="evidence" value="ECO:0007669"/>
    <property type="project" value="InterPro"/>
</dbReference>
<sequence>MVPPPRDNDVTPRLRRPPKSSPSESSRFQPSGRGGCWTCRVRRKKCDEQWDGDSCSTCRRLEIVCLGSGPRRPDWLRDKHLVSRYRAQITETLTRAGRIRGQPRTPRRPAQTQPHSRPYQRESTESTWPEPREPTNQYSVDNTYHGSDIMFNSMIDTAFLPINNNDIGQSYFSYPVTSSTSTLPTPESYTFSLDERLGQEENFATFFPPTTLPFESSDGYIAHFTHYLSHVQSLQPMLVGNELVNLTNSIITRDPNGAVAKAVCALSSLHMAQLKISQGLEPLEPNMDHSTATYFRDEASFLINSSLQLHGRYTANDAIAALHLVSFSQLSGGQFPWQDAFGVLCDRVAQSALPSAENPCAQYENMSLVDQYIVKATLSLDVFASVSTGQSSRFLELMRRLLGEESHTWSPSDGDTRKIRMENFAGLPNNILLGIAEINGLSCWKSTEINNGSLSYRKLVHRGENIERLLQDQSFTAVALKEEAGAAGLPSAIEIGEKTQKVIVDIFREGALQYLNGVISGYNPDIPEIKESAKAVVNSLCELRPSFIDQSLVFPTLITACLTNDLEEREHLKGRLRMRGYSSQICMALDKVWRTRETAGGVVDIQGIVKDAGLLLI</sequence>
<keyword evidence="6" id="KW-1185">Reference proteome</keyword>
<dbReference type="OrthoDB" id="5419315at2759"/>
<dbReference type="PROSITE" id="PS00463">
    <property type="entry name" value="ZN2_CY6_FUNGAL_1"/>
    <property type="match status" value="1"/>
</dbReference>
<dbReference type="HOGENOM" id="CLU_013536_0_0_1"/>
<dbReference type="InterPro" id="IPR001138">
    <property type="entry name" value="Zn2Cys6_DnaBD"/>
</dbReference>
<proteinExistence type="predicted"/>
<feature type="region of interest" description="Disordered" evidence="3">
    <location>
        <begin position="1"/>
        <end position="33"/>
    </location>
</feature>
<dbReference type="GO" id="GO:0008270">
    <property type="term" value="F:zinc ion binding"/>
    <property type="evidence" value="ECO:0007669"/>
    <property type="project" value="InterPro"/>
</dbReference>
<dbReference type="CDD" id="cd00067">
    <property type="entry name" value="GAL4"/>
    <property type="match status" value="1"/>
</dbReference>
<name>A0A0C2X0E3_AMAMK</name>
<reference evidence="5 6" key="1">
    <citation type="submission" date="2014-04" db="EMBL/GenBank/DDBJ databases">
        <title>Evolutionary Origins and Diversification of the Mycorrhizal Mutualists.</title>
        <authorList>
            <consortium name="DOE Joint Genome Institute"/>
            <consortium name="Mycorrhizal Genomics Consortium"/>
            <person name="Kohler A."/>
            <person name="Kuo A."/>
            <person name="Nagy L.G."/>
            <person name="Floudas D."/>
            <person name="Copeland A."/>
            <person name="Barry K.W."/>
            <person name="Cichocki N."/>
            <person name="Veneault-Fourrey C."/>
            <person name="LaButti K."/>
            <person name="Lindquist E.A."/>
            <person name="Lipzen A."/>
            <person name="Lundell T."/>
            <person name="Morin E."/>
            <person name="Murat C."/>
            <person name="Riley R."/>
            <person name="Ohm R."/>
            <person name="Sun H."/>
            <person name="Tunlid A."/>
            <person name="Henrissat B."/>
            <person name="Grigoriev I.V."/>
            <person name="Hibbett D.S."/>
            <person name="Martin F."/>
        </authorList>
    </citation>
    <scope>NUCLEOTIDE SEQUENCE [LARGE SCALE GENOMIC DNA]</scope>
    <source>
        <strain evidence="5 6">Koide BX008</strain>
    </source>
</reference>
<evidence type="ECO:0000256" key="2">
    <source>
        <dbReference type="ARBA" id="ARBA00023242"/>
    </source>
</evidence>
<feature type="compositionally biased region" description="Low complexity" evidence="3">
    <location>
        <begin position="100"/>
        <end position="114"/>
    </location>
</feature>
<dbReference type="PANTHER" id="PTHR37534">
    <property type="entry name" value="TRANSCRIPTIONAL ACTIVATOR PROTEIN UGA3"/>
    <property type="match status" value="1"/>
</dbReference>
<dbReference type="Pfam" id="PF00172">
    <property type="entry name" value="Zn_clus"/>
    <property type="match status" value="1"/>
</dbReference>
<evidence type="ECO:0000313" key="6">
    <source>
        <dbReference type="Proteomes" id="UP000054549"/>
    </source>
</evidence>
<dbReference type="AlphaFoldDB" id="A0A0C2X0E3"/>
<feature type="domain" description="Zn(2)-C6 fungal-type" evidence="4">
    <location>
        <begin position="35"/>
        <end position="65"/>
    </location>
</feature>
<feature type="compositionally biased region" description="Basic and acidic residues" evidence="3">
    <location>
        <begin position="1"/>
        <end position="12"/>
    </location>
</feature>
<accession>A0A0C2X0E3</accession>
<dbReference type="Pfam" id="PF11951">
    <property type="entry name" value="Fungal_trans_2"/>
    <property type="match status" value="1"/>
</dbReference>
<evidence type="ECO:0000256" key="1">
    <source>
        <dbReference type="ARBA" id="ARBA00004123"/>
    </source>
</evidence>
<keyword evidence="2" id="KW-0539">Nucleus</keyword>
<evidence type="ECO:0000259" key="4">
    <source>
        <dbReference type="PROSITE" id="PS50048"/>
    </source>
</evidence>
<dbReference type="PANTHER" id="PTHR37534:SF20">
    <property type="entry name" value="PRO1A C6 ZINK-FINGER PROTEIN"/>
    <property type="match status" value="1"/>
</dbReference>